<sequence length="101" mass="11986">MTTAFPLLRLPYLALMPVLEQMELKERIAFSVLSKRARMFLKLLKIKCKYINVILQDNRITMIVFFVSTFAQKLLMIQRIVNQISLHACIFSGFYFLQFIY</sequence>
<dbReference type="AlphaFoldDB" id="E3N0P4"/>
<keyword evidence="3" id="KW-1185">Reference proteome</keyword>
<dbReference type="OrthoDB" id="5910664at2759"/>
<feature type="domain" description="F-box" evidence="1">
    <location>
        <begin position="4"/>
        <end position="53"/>
    </location>
</feature>
<dbReference type="InParanoid" id="E3N0P4"/>
<dbReference type="Proteomes" id="UP000008281">
    <property type="component" value="Unassembled WGS sequence"/>
</dbReference>
<organism evidence="3">
    <name type="scientific">Caenorhabditis remanei</name>
    <name type="common">Caenorhabditis vulgaris</name>
    <dbReference type="NCBI Taxonomy" id="31234"/>
    <lineage>
        <taxon>Eukaryota</taxon>
        <taxon>Metazoa</taxon>
        <taxon>Ecdysozoa</taxon>
        <taxon>Nematoda</taxon>
        <taxon>Chromadorea</taxon>
        <taxon>Rhabditida</taxon>
        <taxon>Rhabditina</taxon>
        <taxon>Rhabditomorpha</taxon>
        <taxon>Rhabditoidea</taxon>
        <taxon>Rhabditidae</taxon>
        <taxon>Peloderinae</taxon>
        <taxon>Caenorhabditis</taxon>
    </lineage>
</organism>
<reference evidence="2" key="1">
    <citation type="submission" date="2007-07" db="EMBL/GenBank/DDBJ databases">
        <title>PCAP assembly of the Caenorhabditis remanei genome.</title>
        <authorList>
            <consortium name="The Caenorhabditis remanei Sequencing Consortium"/>
            <person name="Wilson R.K."/>
        </authorList>
    </citation>
    <scope>NUCLEOTIDE SEQUENCE [LARGE SCALE GENOMIC DNA]</scope>
    <source>
        <strain evidence="2">PB4641</strain>
    </source>
</reference>
<protein>
    <recommendedName>
        <fullName evidence="1">F-box domain-containing protein</fullName>
    </recommendedName>
</protein>
<dbReference type="InterPro" id="IPR001810">
    <property type="entry name" value="F-box_dom"/>
</dbReference>
<dbReference type="EMBL" id="DS268506">
    <property type="protein sequence ID" value="EFP13538.1"/>
    <property type="molecule type" value="Genomic_DNA"/>
</dbReference>
<evidence type="ECO:0000313" key="3">
    <source>
        <dbReference type="Proteomes" id="UP000008281"/>
    </source>
</evidence>
<proteinExistence type="predicted"/>
<gene>
    <name evidence="2" type="ORF">CRE_10470</name>
</gene>
<evidence type="ECO:0000259" key="1">
    <source>
        <dbReference type="PROSITE" id="PS50181"/>
    </source>
</evidence>
<name>E3N0P4_CAERE</name>
<dbReference type="HOGENOM" id="CLU_177227_0_0_1"/>
<accession>E3N0P4</accession>
<evidence type="ECO:0000313" key="2">
    <source>
        <dbReference type="EMBL" id="EFP13538.1"/>
    </source>
</evidence>
<dbReference type="Pfam" id="PF00646">
    <property type="entry name" value="F-box"/>
    <property type="match status" value="1"/>
</dbReference>
<dbReference type="PROSITE" id="PS50181">
    <property type="entry name" value="FBOX"/>
    <property type="match status" value="1"/>
</dbReference>